<dbReference type="GO" id="GO:0047324">
    <property type="term" value="F:phosphoenolpyruvate-glycerone phosphotransferase activity"/>
    <property type="evidence" value="ECO:0007669"/>
    <property type="project" value="UniProtKB-EC"/>
</dbReference>
<dbReference type="RefSeq" id="WP_133629220.1">
    <property type="nucleotide sequence ID" value="NZ_SOAZ01000030.1"/>
</dbReference>
<evidence type="ECO:0000259" key="9">
    <source>
        <dbReference type="PROSITE" id="PS51480"/>
    </source>
</evidence>
<dbReference type="GO" id="GO:0004371">
    <property type="term" value="F:glycerone kinase activity"/>
    <property type="evidence" value="ECO:0007669"/>
    <property type="project" value="InterPro"/>
</dbReference>
<name>A0A4R7K8R2_9CLOT</name>
<dbReference type="InterPro" id="IPR050861">
    <property type="entry name" value="Dihydroxyacetone_Kinase"/>
</dbReference>
<dbReference type="PANTHER" id="PTHR28629:SF4">
    <property type="entry name" value="TRIOKINASE_FMN CYCLASE"/>
    <property type="match status" value="1"/>
</dbReference>
<keyword evidence="5 10" id="KW-0418">Kinase</keyword>
<evidence type="ECO:0000256" key="6">
    <source>
        <dbReference type="ARBA" id="ARBA00022798"/>
    </source>
</evidence>
<comment type="subunit">
    <text evidence="7">Homodimer. The dihydroxyacetone kinase complex is composed of a homodimer of DhaM, a homodimer of DhaK and the subunit DhaL.</text>
</comment>
<comment type="pathway">
    <text evidence="2">Polyol metabolism; glycerol degradation.</text>
</comment>
<evidence type="ECO:0000256" key="7">
    <source>
        <dbReference type="ARBA" id="ARBA00046577"/>
    </source>
</evidence>
<dbReference type="PANTHER" id="PTHR28629">
    <property type="entry name" value="TRIOKINASE/FMN CYCLASE"/>
    <property type="match status" value="1"/>
</dbReference>
<evidence type="ECO:0000256" key="2">
    <source>
        <dbReference type="ARBA" id="ARBA00004745"/>
    </source>
</evidence>
<dbReference type="GO" id="GO:0019563">
    <property type="term" value="P:glycerol catabolic process"/>
    <property type="evidence" value="ECO:0007669"/>
    <property type="project" value="TreeGrafter"/>
</dbReference>
<reference evidence="10 11" key="1">
    <citation type="submission" date="2019-03" db="EMBL/GenBank/DDBJ databases">
        <title>Genomic Encyclopedia of Type Strains, Phase IV (KMG-IV): sequencing the most valuable type-strain genomes for metagenomic binning, comparative biology and taxonomic classification.</title>
        <authorList>
            <person name="Goeker M."/>
        </authorList>
    </citation>
    <scope>NUCLEOTIDE SEQUENCE [LARGE SCALE GENOMIC DNA]</scope>
    <source>
        <strain evidence="10 11">DSM 24455</strain>
    </source>
</reference>
<keyword evidence="11" id="KW-1185">Reference proteome</keyword>
<dbReference type="EMBL" id="SOAZ01000030">
    <property type="protein sequence ID" value="TDT50349.1"/>
    <property type="molecule type" value="Genomic_DNA"/>
</dbReference>
<dbReference type="Gene3D" id="1.25.40.340">
    <property type="match status" value="1"/>
</dbReference>
<comment type="catalytic activity">
    <reaction evidence="1">
        <text>dihydroxyacetone + phosphoenolpyruvate = dihydroxyacetone phosphate + pyruvate</text>
        <dbReference type="Rhea" id="RHEA:18381"/>
        <dbReference type="ChEBI" id="CHEBI:15361"/>
        <dbReference type="ChEBI" id="CHEBI:16016"/>
        <dbReference type="ChEBI" id="CHEBI:57642"/>
        <dbReference type="ChEBI" id="CHEBI:58702"/>
        <dbReference type="EC" id="2.7.1.121"/>
    </reaction>
</comment>
<evidence type="ECO:0000313" key="10">
    <source>
        <dbReference type="EMBL" id="TDT50349.1"/>
    </source>
</evidence>
<dbReference type="FunFam" id="1.25.40.340:FF:000002">
    <property type="entry name" value="Dihydroxyacetone kinase, L subunit"/>
    <property type="match status" value="1"/>
</dbReference>
<protein>
    <recommendedName>
        <fullName evidence="3">phosphoenolpyruvate--glycerone phosphotransferase</fullName>
        <ecNumber evidence="3">2.7.1.121</ecNumber>
    </recommendedName>
</protein>
<keyword evidence="4" id="KW-0808">Transferase</keyword>
<dbReference type="Proteomes" id="UP000295325">
    <property type="component" value="Unassembled WGS sequence"/>
</dbReference>
<evidence type="ECO:0000313" key="11">
    <source>
        <dbReference type="Proteomes" id="UP000295325"/>
    </source>
</evidence>
<evidence type="ECO:0000256" key="5">
    <source>
        <dbReference type="ARBA" id="ARBA00022777"/>
    </source>
</evidence>
<dbReference type="PROSITE" id="PS51480">
    <property type="entry name" value="DHAL"/>
    <property type="match status" value="1"/>
</dbReference>
<dbReference type="EC" id="2.7.1.121" evidence="3"/>
<evidence type="ECO:0000256" key="1">
    <source>
        <dbReference type="ARBA" id="ARBA00001113"/>
    </source>
</evidence>
<dbReference type="AlphaFoldDB" id="A0A4R7K8R2"/>
<organism evidence="10 11">
    <name type="scientific">Fonticella tunisiensis</name>
    <dbReference type="NCBI Taxonomy" id="1096341"/>
    <lineage>
        <taxon>Bacteria</taxon>
        <taxon>Bacillati</taxon>
        <taxon>Bacillota</taxon>
        <taxon>Clostridia</taxon>
        <taxon>Eubacteriales</taxon>
        <taxon>Clostridiaceae</taxon>
        <taxon>Fonticella</taxon>
    </lineage>
</organism>
<dbReference type="InterPro" id="IPR004007">
    <property type="entry name" value="DhaL_dom"/>
</dbReference>
<proteinExistence type="predicted"/>
<dbReference type="Pfam" id="PF02734">
    <property type="entry name" value="Dak2"/>
    <property type="match status" value="1"/>
</dbReference>
<dbReference type="InterPro" id="IPR012737">
    <property type="entry name" value="DhaK_L_YcgS"/>
</dbReference>
<evidence type="ECO:0000256" key="4">
    <source>
        <dbReference type="ARBA" id="ARBA00022679"/>
    </source>
</evidence>
<sequence>MYEDFILDKAYFIKVIKDLAEMIEENRDYLTGLDSEIGDGDHGTNLSIGFREVMKNLGQWENENLTVIFKKVGMALLGKVGGASGPLYGSMFMKLGEPAHGKERVNFKEFYEMFKSGIEAVENRGKAVVGDKTMVDALRPGLNAFTEAIESGEKPEKAFGTFLERAKEGSQSTIPLIARKGRAMRLGERAIGHMDPGSASSCMILEVFYRNLLNYKKNY</sequence>
<feature type="domain" description="DhaL" evidence="9">
    <location>
        <begin position="10"/>
        <end position="210"/>
    </location>
</feature>
<keyword evidence="6" id="KW-0319">Glycerol metabolism</keyword>
<comment type="function">
    <text evidence="8">ADP-binding subunit of the dihydroxyacetone kinase, which is responsible for the phosphoenolpyruvate (PEP)-dependent phosphorylation of dihydroxyacetone. DhaL-ADP is converted to DhaL-ATP via a phosphoryl group transfer from DhaM and transmits it to dihydroxyacetone binds to DhaK.</text>
</comment>
<dbReference type="GO" id="GO:0005829">
    <property type="term" value="C:cytosol"/>
    <property type="evidence" value="ECO:0007669"/>
    <property type="project" value="TreeGrafter"/>
</dbReference>
<dbReference type="NCBIfam" id="TIGR02365">
    <property type="entry name" value="dha_L_ycgS"/>
    <property type="match status" value="1"/>
</dbReference>
<dbReference type="SMART" id="SM01120">
    <property type="entry name" value="Dak2"/>
    <property type="match status" value="1"/>
</dbReference>
<accession>A0A4R7K8R2</accession>
<comment type="caution">
    <text evidence="10">The sequence shown here is derived from an EMBL/GenBank/DDBJ whole genome shotgun (WGS) entry which is preliminary data.</text>
</comment>
<evidence type="ECO:0000256" key="3">
    <source>
        <dbReference type="ARBA" id="ARBA00012095"/>
    </source>
</evidence>
<dbReference type="SUPFAM" id="SSF101473">
    <property type="entry name" value="DhaL-like"/>
    <property type="match status" value="1"/>
</dbReference>
<evidence type="ECO:0000256" key="8">
    <source>
        <dbReference type="ARBA" id="ARBA00055771"/>
    </source>
</evidence>
<dbReference type="InterPro" id="IPR036117">
    <property type="entry name" value="DhaL_dom_sf"/>
</dbReference>
<gene>
    <name evidence="10" type="ORF">EDD71_1309</name>
</gene>
<dbReference type="OrthoDB" id="9800291at2"/>